<feature type="domain" description="Cation/H+ exchanger transmembrane" evidence="11">
    <location>
        <begin position="12"/>
        <end position="398"/>
    </location>
</feature>
<feature type="transmembrane region" description="Helical" evidence="10">
    <location>
        <begin position="81"/>
        <end position="102"/>
    </location>
</feature>
<keyword evidence="7" id="KW-0406">Ion transport</keyword>
<reference evidence="12 13" key="1">
    <citation type="journal article" date="2015" name="Genome Announc.">
        <title>Expanding the biotechnology potential of lactobacilli through comparative genomics of 213 strains and associated genera.</title>
        <authorList>
            <person name="Sun Z."/>
            <person name="Harris H.M."/>
            <person name="McCann A."/>
            <person name="Guo C."/>
            <person name="Argimon S."/>
            <person name="Zhang W."/>
            <person name="Yang X."/>
            <person name="Jeffery I.B."/>
            <person name="Cooney J.C."/>
            <person name="Kagawa T.F."/>
            <person name="Liu W."/>
            <person name="Song Y."/>
            <person name="Salvetti E."/>
            <person name="Wrobel A."/>
            <person name="Rasinkangas P."/>
            <person name="Parkhill J."/>
            <person name="Rea M.C."/>
            <person name="O'Sullivan O."/>
            <person name="Ritari J."/>
            <person name="Douillard F.P."/>
            <person name="Paul Ross R."/>
            <person name="Yang R."/>
            <person name="Briner A.E."/>
            <person name="Felis G.E."/>
            <person name="de Vos W.M."/>
            <person name="Barrangou R."/>
            <person name="Klaenhammer T.R."/>
            <person name="Caufield P.W."/>
            <person name="Cui Y."/>
            <person name="Zhang H."/>
            <person name="O'Toole P.W."/>
        </authorList>
    </citation>
    <scope>NUCLEOTIDE SEQUENCE [LARGE SCALE GENOMIC DNA]</scope>
    <source>
        <strain evidence="12 13">DSM 12744</strain>
    </source>
</reference>
<dbReference type="GO" id="GO:0015385">
    <property type="term" value="F:sodium:proton antiporter activity"/>
    <property type="evidence" value="ECO:0007669"/>
    <property type="project" value="InterPro"/>
</dbReference>
<evidence type="ECO:0000313" key="12">
    <source>
        <dbReference type="EMBL" id="KRL12745.1"/>
    </source>
</evidence>
<keyword evidence="3" id="KW-1003">Cell membrane</keyword>
<evidence type="ECO:0000256" key="3">
    <source>
        <dbReference type="ARBA" id="ARBA00022475"/>
    </source>
</evidence>
<dbReference type="PANTHER" id="PTHR10110">
    <property type="entry name" value="SODIUM/HYDROGEN EXCHANGER"/>
    <property type="match status" value="1"/>
</dbReference>
<comment type="subcellular location">
    <subcellularLocation>
        <location evidence="1">Cell membrane</location>
        <topology evidence="1">Multi-pass membrane protein</topology>
    </subcellularLocation>
</comment>
<evidence type="ECO:0000259" key="11">
    <source>
        <dbReference type="Pfam" id="PF00999"/>
    </source>
</evidence>
<dbReference type="InterPro" id="IPR018422">
    <property type="entry name" value="Cation/H_exchanger_CPA1"/>
</dbReference>
<dbReference type="STRING" id="1423792.FD09_GL002729"/>
<accession>A0A0R1MYY9</accession>
<dbReference type="RefSeq" id="WP_057820309.1">
    <property type="nucleotide sequence ID" value="NZ_AZEC01000006.1"/>
</dbReference>
<feature type="transmembrane region" description="Helical" evidence="10">
    <location>
        <begin position="108"/>
        <end position="130"/>
    </location>
</feature>
<gene>
    <name evidence="12" type="ORF">FD09_GL002729</name>
</gene>
<evidence type="ECO:0000256" key="5">
    <source>
        <dbReference type="ARBA" id="ARBA00022989"/>
    </source>
</evidence>
<protein>
    <submittedName>
        <fullName evidence="12">NhaP-type Na H and K H antiporter</fullName>
    </submittedName>
</protein>
<dbReference type="InterPro" id="IPR006153">
    <property type="entry name" value="Cation/H_exchanger_TM"/>
</dbReference>
<keyword evidence="8 10" id="KW-0472">Membrane</keyword>
<evidence type="ECO:0000256" key="4">
    <source>
        <dbReference type="ARBA" id="ARBA00022692"/>
    </source>
</evidence>
<keyword evidence="4 10" id="KW-0812">Transmembrane</keyword>
<dbReference type="GO" id="GO:0005886">
    <property type="term" value="C:plasma membrane"/>
    <property type="evidence" value="ECO:0007669"/>
    <property type="project" value="UniProtKB-SubCell"/>
</dbReference>
<dbReference type="OrthoDB" id="9809206at2"/>
<dbReference type="GO" id="GO:0051453">
    <property type="term" value="P:regulation of intracellular pH"/>
    <property type="evidence" value="ECO:0007669"/>
    <property type="project" value="TreeGrafter"/>
</dbReference>
<dbReference type="GO" id="GO:0015386">
    <property type="term" value="F:potassium:proton antiporter activity"/>
    <property type="evidence" value="ECO:0007669"/>
    <property type="project" value="TreeGrafter"/>
</dbReference>
<evidence type="ECO:0000256" key="2">
    <source>
        <dbReference type="ARBA" id="ARBA00022448"/>
    </source>
</evidence>
<dbReference type="Gene3D" id="6.10.140.1330">
    <property type="match status" value="1"/>
</dbReference>
<feature type="transmembrane region" description="Helical" evidence="10">
    <location>
        <begin position="31"/>
        <end position="61"/>
    </location>
</feature>
<keyword evidence="6" id="KW-0915">Sodium</keyword>
<evidence type="ECO:0000256" key="8">
    <source>
        <dbReference type="ARBA" id="ARBA00023136"/>
    </source>
</evidence>
<keyword evidence="2" id="KW-0813">Transport</keyword>
<evidence type="ECO:0000256" key="9">
    <source>
        <dbReference type="ARBA" id="ARBA00023201"/>
    </source>
</evidence>
<feature type="transmembrane region" description="Helical" evidence="10">
    <location>
        <begin position="343"/>
        <end position="361"/>
    </location>
</feature>
<evidence type="ECO:0000256" key="7">
    <source>
        <dbReference type="ARBA" id="ARBA00023065"/>
    </source>
</evidence>
<feature type="transmembrane region" description="Helical" evidence="10">
    <location>
        <begin position="238"/>
        <end position="254"/>
    </location>
</feature>
<dbReference type="AlphaFoldDB" id="A0A0R1MYY9"/>
<dbReference type="Proteomes" id="UP000051330">
    <property type="component" value="Unassembled WGS sequence"/>
</dbReference>
<proteinExistence type="predicted"/>
<dbReference type="GO" id="GO:0098719">
    <property type="term" value="P:sodium ion import across plasma membrane"/>
    <property type="evidence" value="ECO:0007669"/>
    <property type="project" value="TreeGrafter"/>
</dbReference>
<evidence type="ECO:0000256" key="1">
    <source>
        <dbReference type="ARBA" id="ARBA00004651"/>
    </source>
</evidence>
<evidence type="ECO:0000256" key="6">
    <source>
        <dbReference type="ARBA" id="ARBA00023053"/>
    </source>
</evidence>
<evidence type="ECO:0000313" key="13">
    <source>
        <dbReference type="Proteomes" id="UP000051330"/>
    </source>
</evidence>
<feature type="transmembrane region" description="Helical" evidence="10">
    <location>
        <begin position="182"/>
        <end position="203"/>
    </location>
</feature>
<keyword evidence="9" id="KW-0739">Sodium transport</keyword>
<organism evidence="12 13">
    <name type="scientific">Schleiferilactobacillus perolens DSM 12744</name>
    <dbReference type="NCBI Taxonomy" id="1423792"/>
    <lineage>
        <taxon>Bacteria</taxon>
        <taxon>Bacillati</taxon>
        <taxon>Bacillota</taxon>
        <taxon>Bacilli</taxon>
        <taxon>Lactobacillales</taxon>
        <taxon>Lactobacillaceae</taxon>
        <taxon>Schleiferilactobacillus</taxon>
    </lineage>
</organism>
<dbReference type="Pfam" id="PF00999">
    <property type="entry name" value="Na_H_Exchanger"/>
    <property type="match status" value="1"/>
</dbReference>
<keyword evidence="5 10" id="KW-1133">Transmembrane helix</keyword>
<sequence>MDQVFVFVLMMAAVVLANVLAKHLPVIPLPFWLIGLGMVLAIFPFFRSFTLDPSVFAFAIITPLLFNEGQNASRLWIGRTLGNILSLAVGLVLVTVLVLGFGLSTVTFVPLSLAFALIAIVTPTDASAVTAISRTNPLSEGQLLILENESLFNDAAGIVAFDLALAAFVSGQFSAWQATGQFLYVAIGGILFGAIVGTLIVSLRTQLIKWGDDEPIIMTTLQLLTPLLVYFFSEEMGFSGILAVVAAGIAHGVERDRLRLTSARMQIVSTNVWEMVTGILSGLVFVLLGVTLPTVISDAWYDNTFILLNFIGLGIYFSKLIMRILWSRYLVKVPHSKRHWHDALIIGFGGANGTITLSLAFSMPRTIAMRNELIFMAAVVIIISLIVPPLVFPFLVKKQPVANKQHIWVRRMLAEGIKAMREETEHPAEAQIVLDSLAQERILDDAPNRKTQQLLFQQVIDTEKQTIESLRQAKTITDDEAHYYNNFIDLNNFTADQRIWKNLFLRARFSLHMGHVYRDLRSVQDAFLTSPINLEPIYWKKQFTAHGEDILPIEKIGYDAVMKHLSELETKDNRAELNNIRRFYRDRHRRIQVDSVDADIIYQMFLKAFHAEYELIQAALGKGEITAELAERLQQRITFDEITYLQNRNAFQI</sequence>
<dbReference type="PANTHER" id="PTHR10110:SF86">
    <property type="entry name" value="SODIUM_HYDROGEN EXCHANGER 7"/>
    <property type="match status" value="1"/>
</dbReference>
<feature type="transmembrane region" description="Helical" evidence="10">
    <location>
        <begin position="275"/>
        <end position="292"/>
    </location>
</feature>
<dbReference type="EMBL" id="AZEC01000006">
    <property type="protein sequence ID" value="KRL12745.1"/>
    <property type="molecule type" value="Genomic_DNA"/>
</dbReference>
<evidence type="ECO:0000256" key="10">
    <source>
        <dbReference type="SAM" id="Phobius"/>
    </source>
</evidence>
<keyword evidence="13" id="KW-1185">Reference proteome</keyword>
<comment type="caution">
    <text evidence="12">The sequence shown here is derived from an EMBL/GenBank/DDBJ whole genome shotgun (WGS) entry which is preliminary data.</text>
</comment>
<feature type="transmembrane region" description="Helical" evidence="10">
    <location>
        <begin position="304"/>
        <end position="322"/>
    </location>
</feature>
<name>A0A0R1MYY9_9LACO</name>
<dbReference type="PATRIC" id="fig|1423792.3.peg.2792"/>
<feature type="transmembrane region" description="Helical" evidence="10">
    <location>
        <begin position="373"/>
        <end position="396"/>
    </location>
</feature>